<keyword evidence="3" id="KW-1185">Reference proteome</keyword>
<feature type="region of interest" description="Disordered" evidence="1">
    <location>
        <begin position="1"/>
        <end position="25"/>
    </location>
</feature>
<dbReference type="AlphaFoldDB" id="A0A225WWK9"/>
<evidence type="ECO:0000313" key="2">
    <source>
        <dbReference type="EMBL" id="OWZ21942.1"/>
    </source>
</evidence>
<evidence type="ECO:0000256" key="1">
    <source>
        <dbReference type="SAM" id="MobiDB-lite"/>
    </source>
</evidence>
<dbReference type="EMBL" id="NBNE01000175">
    <property type="protein sequence ID" value="OWZ21942.1"/>
    <property type="molecule type" value="Genomic_DNA"/>
</dbReference>
<protein>
    <submittedName>
        <fullName evidence="2">Uncharacterized protein</fullName>
    </submittedName>
</protein>
<dbReference type="Proteomes" id="UP000198211">
    <property type="component" value="Unassembled WGS sequence"/>
</dbReference>
<organism evidence="2 3">
    <name type="scientific">Phytophthora megakarya</name>
    <dbReference type="NCBI Taxonomy" id="4795"/>
    <lineage>
        <taxon>Eukaryota</taxon>
        <taxon>Sar</taxon>
        <taxon>Stramenopiles</taxon>
        <taxon>Oomycota</taxon>
        <taxon>Peronosporomycetes</taxon>
        <taxon>Peronosporales</taxon>
        <taxon>Peronosporaceae</taxon>
        <taxon>Phytophthora</taxon>
    </lineage>
</organism>
<proteinExistence type="predicted"/>
<sequence>MKLSRGHLAARKSKPELHQEERSAFGRNTSTVPLVLMKKQTMTAVRLFTGSELSWGLIEK</sequence>
<comment type="caution">
    <text evidence="2">The sequence shown here is derived from an EMBL/GenBank/DDBJ whole genome shotgun (WGS) entry which is preliminary data.</text>
</comment>
<feature type="compositionally biased region" description="Basic residues" evidence="1">
    <location>
        <begin position="1"/>
        <end position="12"/>
    </location>
</feature>
<gene>
    <name evidence="2" type="ORF">PHMEG_0003431</name>
</gene>
<feature type="compositionally biased region" description="Basic and acidic residues" evidence="1">
    <location>
        <begin position="13"/>
        <end position="24"/>
    </location>
</feature>
<name>A0A225WWK9_9STRA</name>
<reference evidence="3" key="1">
    <citation type="submission" date="2017-03" db="EMBL/GenBank/DDBJ databases">
        <title>Phytopthora megakarya and P. palmivora, two closely related causual agents of cacao black pod achieved similar genome size and gene model numbers by different mechanisms.</title>
        <authorList>
            <person name="Ali S."/>
            <person name="Shao J."/>
            <person name="Larry D.J."/>
            <person name="Kronmiller B."/>
            <person name="Shen D."/>
            <person name="Strem M.D."/>
            <person name="Melnick R.L."/>
            <person name="Guiltinan M.J."/>
            <person name="Tyler B.M."/>
            <person name="Meinhardt L.W."/>
            <person name="Bailey B.A."/>
        </authorList>
    </citation>
    <scope>NUCLEOTIDE SEQUENCE [LARGE SCALE GENOMIC DNA]</scope>
    <source>
        <strain evidence="3">zdho120</strain>
    </source>
</reference>
<accession>A0A225WWK9</accession>
<evidence type="ECO:0000313" key="3">
    <source>
        <dbReference type="Proteomes" id="UP000198211"/>
    </source>
</evidence>